<sequence>MSTTKDKVKSLLQQLPDDCSIEDIQYHLYVIEKVMRGLEVAKTEGTITQVEAEERLSKWLIK</sequence>
<dbReference type="RefSeq" id="WP_062295213.1">
    <property type="nucleotide sequence ID" value="NZ_CP012036.1"/>
</dbReference>
<keyword evidence="1" id="KW-0436">Ligase</keyword>
<keyword evidence="1" id="KW-0030">Aminoacyl-tRNA synthetase</keyword>
<accession>A0A0M4STK3</accession>
<proteinExistence type="predicted"/>
<protein>
    <submittedName>
        <fullName evidence="1">Threonyl-tRNA synthetase</fullName>
    </submittedName>
</protein>
<dbReference type="EMBL" id="CP012036">
    <property type="protein sequence ID" value="ALF54665.1"/>
    <property type="molecule type" value="Genomic_DNA"/>
</dbReference>
<dbReference type="Proteomes" id="UP000062645">
    <property type="component" value="Chromosome"/>
</dbReference>
<dbReference type="GO" id="GO:0004812">
    <property type="term" value="F:aminoacyl-tRNA ligase activity"/>
    <property type="evidence" value="ECO:0007669"/>
    <property type="project" value="UniProtKB-KW"/>
</dbReference>
<dbReference type="OrthoDB" id="5422155at2"/>
<evidence type="ECO:0000313" key="1">
    <source>
        <dbReference type="EMBL" id="ALF54665.1"/>
    </source>
</evidence>
<organism evidence="1 2">
    <name type="scientific">Nostoc piscinale CENA21</name>
    <dbReference type="NCBI Taxonomy" id="224013"/>
    <lineage>
        <taxon>Bacteria</taxon>
        <taxon>Bacillati</taxon>
        <taxon>Cyanobacteriota</taxon>
        <taxon>Cyanophyceae</taxon>
        <taxon>Nostocales</taxon>
        <taxon>Nostocaceae</taxon>
        <taxon>Nostoc</taxon>
    </lineage>
</organism>
<name>A0A0M4STK3_9NOSO</name>
<gene>
    <name evidence="1" type="ORF">ACX27_20435</name>
</gene>
<dbReference type="PATRIC" id="fig|224013.5.peg.4890"/>
<dbReference type="STRING" id="224013.ACX27_20435"/>
<dbReference type="AlphaFoldDB" id="A0A0M4STK3"/>
<dbReference type="KEGG" id="npz:ACX27_20435"/>
<reference evidence="2" key="1">
    <citation type="submission" date="2015-07" db="EMBL/GenBank/DDBJ databases">
        <title>Genome Of Nitrogen-Fixing Cyanobacterium Nostoc piscinale CENA21 From Solimoes/Amazon River Floodplain Sediments And Comparative Genomics To Uncover Biosynthetic Natural Products Potential.</title>
        <authorList>
            <person name="Leao T.F."/>
            <person name="Leao P.N."/>
            <person name="Guimaraes P.I."/>
            <person name="de Melo A.G.C."/>
            <person name="Ramos R.T.J."/>
            <person name="Silva A."/>
            <person name="Fiore M.F."/>
            <person name="Schneider M.P.C."/>
        </authorList>
    </citation>
    <scope>NUCLEOTIDE SEQUENCE [LARGE SCALE GENOMIC DNA]</scope>
    <source>
        <strain evidence="2">CENA21</strain>
    </source>
</reference>
<keyword evidence="2" id="KW-1185">Reference proteome</keyword>
<evidence type="ECO:0000313" key="2">
    <source>
        <dbReference type="Proteomes" id="UP000062645"/>
    </source>
</evidence>
<reference evidence="1 2" key="2">
    <citation type="journal article" date="2016" name="Genome Announc.">
        <title>Draft Genome Sequence of the N2-Fixing Cyanobacterium Nostoc piscinale CENA21, Isolated from the Brazilian Amazon Floodplain.</title>
        <authorList>
            <person name="Leao T."/>
            <person name="Guimaraes P.I."/>
            <person name="de Melo A.G."/>
            <person name="Ramos R.T."/>
            <person name="Leao P.N."/>
            <person name="Silva A."/>
            <person name="Fiore M.F."/>
            <person name="Schneider M.P."/>
        </authorList>
    </citation>
    <scope>NUCLEOTIDE SEQUENCE [LARGE SCALE GENOMIC DNA]</scope>
    <source>
        <strain evidence="1 2">CENA21</strain>
    </source>
</reference>